<dbReference type="AlphaFoldDB" id="K0RNQ9"/>
<organism evidence="7 8">
    <name type="scientific">Thalassiosira oceanica</name>
    <name type="common">Marine diatom</name>
    <dbReference type="NCBI Taxonomy" id="159749"/>
    <lineage>
        <taxon>Eukaryota</taxon>
        <taxon>Sar</taxon>
        <taxon>Stramenopiles</taxon>
        <taxon>Ochrophyta</taxon>
        <taxon>Bacillariophyta</taxon>
        <taxon>Coscinodiscophyceae</taxon>
        <taxon>Thalassiosirophycidae</taxon>
        <taxon>Thalassiosirales</taxon>
        <taxon>Thalassiosiraceae</taxon>
        <taxon>Thalassiosira</taxon>
    </lineage>
</organism>
<keyword evidence="4 6" id="KW-1133">Transmembrane helix</keyword>
<accession>K0RNQ9</accession>
<feature type="transmembrane region" description="Helical" evidence="6">
    <location>
        <begin position="203"/>
        <end position="223"/>
    </location>
</feature>
<comment type="caution">
    <text evidence="7">The sequence shown here is derived from an EMBL/GenBank/DDBJ whole genome shotgun (WGS) entry which is preliminary data.</text>
</comment>
<keyword evidence="8" id="KW-1185">Reference proteome</keyword>
<evidence type="ECO:0000256" key="3">
    <source>
        <dbReference type="ARBA" id="ARBA00022692"/>
    </source>
</evidence>
<evidence type="ECO:0000313" key="8">
    <source>
        <dbReference type="Proteomes" id="UP000266841"/>
    </source>
</evidence>
<dbReference type="GO" id="GO:0030026">
    <property type="term" value="P:intracellular manganese ion homeostasis"/>
    <property type="evidence" value="ECO:0007669"/>
    <property type="project" value="InterPro"/>
</dbReference>
<dbReference type="Proteomes" id="UP000266841">
    <property type="component" value="Unassembled WGS sequence"/>
</dbReference>
<evidence type="ECO:0000256" key="5">
    <source>
        <dbReference type="ARBA" id="ARBA00023136"/>
    </source>
</evidence>
<reference evidence="7 8" key="1">
    <citation type="journal article" date="2012" name="Genome Biol.">
        <title>Genome and low-iron response of an oceanic diatom adapted to chronic iron limitation.</title>
        <authorList>
            <person name="Lommer M."/>
            <person name="Specht M."/>
            <person name="Roy A.S."/>
            <person name="Kraemer L."/>
            <person name="Andreson R."/>
            <person name="Gutowska M.A."/>
            <person name="Wolf J."/>
            <person name="Bergner S.V."/>
            <person name="Schilhabel M.B."/>
            <person name="Klostermeier U.C."/>
            <person name="Beiko R.G."/>
            <person name="Rosenstiel P."/>
            <person name="Hippler M."/>
            <person name="Laroche J."/>
        </authorList>
    </citation>
    <scope>NUCLEOTIDE SEQUENCE [LARGE SCALE GENOMIC DNA]</scope>
    <source>
        <strain evidence="7 8">CCMP1005</strain>
    </source>
</reference>
<protein>
    <submittedName>
        <fullName evidence="7">Uncharacterized protein</fullName>
    </submittedName>
</protein>
<proteinExistence type="inferred from homology"/>
<evidence type="ECO:0000256" key="6">
    <source>
        <dbReference type="SAM" id="Phobius"/>
    </source>
</evidence>
<dbReference type="GO" id="GO:0012505">
    <property type="term" value="C:endomembrane system"/>
    <property type="evidence" value="ECO:0007669"/>
    <property type="project" value="UniProtKB-SubCell"/>
</dbReference>
<sequence length="297" mass="32631">MSTDESTSLVPNGARKSYVDRDGVASRKFHDTRHGQENIEEHQEEGGFLKPLIFGGLDGILTSFAIVAGAAGGQLSVPVVLVLGFSNILADALAMGVGEFLSSKAENEWILSERKRESWEMETYPEGECRRRKCTTPENSYPSQHNEMIDIYTERGMSKEDATSVIRIMSKYKEFFVDVMMAEELALQIPEENHVTESMKEGVVMFFSFATFGSLPLLGYVIIPAMFPELGSDILFASSCVVTALVLFLLGSVKSFFSASGWFVSGLEMLFLGGCCATLAYTIGQFVEGLIADEVQL</sequence>
<dbReference type="EMBL" id="AGNL01036757">
    <property type="protein sequence ID" value="EJK53909.1"/>
    <property type="molecule type" value="Genomic_DNA"/>
</dbReference>
<keyword evidence="3 6" id="KW-0812">Transmembrane</keyword>
<comment type="similarity">
    <text evidence="2">Belongs to the CCC1 family.</text>
</comment>
<evidence type="ECO:0000256" key="4">
    <source>
        <dbReference type="ARBA" id="ARBA00022989"/>
    </source>
</evidence>
<evidence type="ECO:0000256" key="1">
    <source>
        <dbReference type="ARBA" id="ARBA00004127"/>
    </source>
</evidence>
<dbReference type="GO" id="GO:0005384">
    <property type="term" value="F:manganese ion transmembrane transporter activity"/>
    <property type="evidence" value="ECO:0007669"/>
    <property type="project" value="InterPro"/>
</dbReference>
<evidence type="ECO:0000256" key="2">
    <source>
        <dbReference type="ARBA" id="ARBA00007049"/>
    </source>
</evidence>
<evidence type="ECO:0000313" key="7">
    <source>
        <dbReference type="EMBL" id="EJK53909.1"/>
    </source>
</evidence>
<dbReference type="InterPro" id="IPR008217">
    <property type="entry name" value="Ccc1_fam"/>
</dbReference>
<comment type="subcellular location">
    <subcellularLocation>
        <location evidence="1">Endomembrane system</location>
        <topology evidence="1">Multi-pass membrane protein</topology>
    </subcellularLocation>
</comment>
<gene>
    <name evidence="7" type="ORF">THAOC_26564</name>
</gene>
<dbReference type="OrthoDB" id="73465at2759"/>
<feature type="transmembrane region" description="Helical" evidence="6">
    <location>
        <begin position="269"/>
        <end position="287"/>
    </location>
</feature>
<dbReference type="PANTHER" id="PTHR31851">
    <property type="entry name" value="FE(2+)/MN(2+) TRANSPORTER PCL1"/>
    <property type="match status" value="1"/>
</dbReference>
<feature type="transmembrane region" description="Helical" evidence="6">
    <location>
        <begin position="235"/>
        <end position="257"/>
    </location>
</feature>
<dbReference type="eggNOG" id="KOG4473">
    <property type="taxonomic scope" value="Eukaryota"/>
</dbReference>
<dbReference type="Pfam" id="PF01988">
    <property type="entry name" value="VIT1"/>
    <property type="match status" value="1"/>
</dbReference>
<dbReference type="OMA" id="QMCCVGG"/>
<keyword evidence="5 6" id="KW-0472">Membrane</keyword>
<name>K0RNQ9_THAOC</name>